<evidence type="ECO:0000313" key="2">
    <source>
        <dbReference type="Proteomes" id="UP000286931"/>
    </source>
</evidence>
<name>A0A401YFK8_9ACTN</name>
<comment type="caution">
    <text evidence="1">The sequence shown here is derived from an EMBL/GenBank/DDBJ whole genome shotgun (WGS) entry which is preliminary data.</text>
</comment>
<evidence type="ECO:0000313" key="1">
    <source>
        <dbReference type="EMBL" id="GCD93348.1"/>
    </source>
</evidence>
<sequence length="244" mass="26866">MTFDIHAALPAALADRAGAWEFVRAFAADRARAIGPADGYTPAELDASAARLGVPLPAALRELYELLGRRADLTSNHDVLLPPDKLYLEDGLLVFREENQGVAWWGVRPDGDDPEVLVSFGTAEPVEEPWSAWLRRFSLAAVEIVLSETLLFDDDLVEAVELDAGDLDLLPEAMRELAFPGYPEGESAGNRIRWFAGHDLLGRHDGAMIVFRARTEDDLEAFFDTVCGPDEDDDDEDEPDDRTG</sequence>
<reference evidence="1 2" key="1">
    <citation type="submission" date="2018-12" db="EMBL/GenBank/DDBJ databases">
        <title>Draft genome sequence of Embleya hyalina NBRC 13850T.</title>
        <authorList>
            <person name="Komaki H."/>
            <person name="Hosoyama A."/>
            <person name="Kimura A."/>
            <person name="Ichikawa N."/>
            <person name="Tamura T."/>
        </authorList>
    </citation>
    <scope>NUCLEOTIDE SEQUENCE [LARGE SCALE GENOMIC DNA]</scope>
    <source>
        <strain evidence="1 2">NBRC 13850</strain>
    </source>
</reference>
<organism evidence="1 2">
    <name type="scientific">Embleya hyalina</name>
    <dbReference type="NCBI Taxonomy" id="516124"/>
    <lineage>
        <taxon>Bacteria</taxon>
        <taxon>Bacillati</taxon>
        <taxon>Actinomycetota</taxon>
        <taxon>Actinomycetes</taxon>
        <taxon>Kitasatosporales</taxon>
        <taxon>Streptomycetaceae</taxon>
        <taxon>Embleya</taxon>
    </lineage>
</organism>
<accession>A0A401YFK8</accession>
<dbReference type="RefSeq" id="WP_174861306.1">
    <property type="nucleotide sequence ID" value="NZ_BIFH01000014.1"/>
</dbReference>
<protein>
    <recommendedName>
        <fullName evidence="3">Knr4/Smi1-like domain-containing protein</fullName>
    </recommendedName>
</protein>
<dbReference type="AlphaFoldDB" id="A0A401YFK8"/>
<keyword evidence="2" id="KW-1185">Reference proteome</keyword>
<proteinExistence type="predicted"/>
<dbReference type="Proteomes" id="UP000286931">
    <property type="component" value="Unassembled WGS sequence"/>
</dbReference>
<gene>
    <name evidence="1" type="ORF">EHYA_00992</name>
</gene>
<evidence type="ECO:0008006" key="3">
    <source>
        <dbReference type="Google" id="ProtNLM"/>
    </source>
</evidence>
<dbReference type="EMBL" id="BIFH01000014">
    <property type="protein sequence ID" value="GCD93348.1"/>
    <property type="molecule type" value="Genomic_DNA"/>
</dbReference>